<protein>
    <submittedName>
        <fullName evidence="1">Arginase</fullName>
    </submittedName>
</protein>
<dbReference type="KEGG" id="fop:FNB79_12495"/>
<evidence type="ECO:0000313" key="1">
    <source>
        <dbReference type="EMBL" id="QDO94746.1"/>
    </source>
</evidence>
<dbReference type="GO" id="GO:0046872">
    <property type="term" value="F:metal ion binding"/>
    <property type="evidence" value="ECO:0007669"/>
    <property type="project" value="InterPro"/>
</dbReference>
<keyword evidence="2" id="KW-1185">Reference proteome</keyword>
<reference evidence="1 2" key="1">
    <citation type="submission" date="2019-07" db="EMBL/GenBank/DDBJ databases">
        <title>Genome sequencing for Formosa sp. PS13.</title>
        <authorList>
            <person name="Park S.-J."/>
        </authorList>
    </citation>
    <scope>NUCLEOTIDE SEQUENCE [LARGE SCALE GENOMIC DNA]</scope>
    <source>
        <strain evidence="1 2">PS13</strain>
    </source>
</reference>
<accession>A0A516GT95</accession>
<dbReference type="InterPro" id="IPR023696">
    <property type="entry name" value="Ureohydrolase_dom_sf"/>
</dbReference>
<proteinExistence type="predicted"/>
<dbReference type="RefSeq" id="WP_143381621.1">
    <property type="nucleotide sequence ID" value="NZ_CP041637.1"/>
</dbReference>
<dbReference type="AlphaFoldDB" id="A0A516GT95"/>
<dbReference type="Pfam" id="PF00491">
    <property type="entry name" value="Arginase"/>
    <property type="match status" value="1"/>
</dbReference>
<dbReference type="Gene3D" id="3.40.800.10">
    <property type="entry name" value="Ureohydrolase domain"/>
    <property type="match status" value="1"/>
</dbReference>
<sequence length="338" mass="38415">MDKLNVFTSKDLSKLLDIRSSETKFGQHIKLLPASCTNIYEYINALDVDYIIIGLPEYNNLLTHLSYQNTTYTWDATLKSLINFKINTYLIPHRVLILGSLNFDKELNKVKTLDLTIDKQLAKAKKHIAKINKEITHIIYTLKKSGKTPIIVGGTQNNAYGIIKGCALALNTPINTLNLSAHTKFKPKKGKHNGNGFIYAYAEGFLKHYFVFGLHEQTISNSILKTIQKMKQIHVSTYESIEVKQTTTFKKELKKVKQTISGSPFGIQIDCNIINSCKADNTEGFSLKKIKKFIHYFGKRKGVHYLHISTTDSSINYSNHKGEFITTFIINFMNAHTK</sequence>
<dbReference type="OrthoDB" id="9788689at2"/>
<name>A0A516GT95_9FLAO</name>
<gene>
    <name evidence="1" type="ORF">FNB79_12495</name>
</gene>
<organism evidence="1 2">
    <name type="scientific">Formosa sediminum</name>
    <dbReference type="NCBI Taxonomy" id="2594004"/>
    <lineage>
        <taxon>Bacteria</taxon>
        <taxon>Pseudomonadati</taxon>
        <taxon>Bacteroidota</taxon>
        <taxon>Flavobacteriia</taxon>
        <taxon>Flavobacteriales</taxon>
        <taxon>Flavobacteriaceae</taxon>
        <taxon>Formosa</taxon>
    </lineage>
</organism>
<dbReference type="GO" id="GO:0016813">
    <property type="term" value="F:hydrolase activity, acting on carbon-nitrogen (but not peptide) bonds, in linear amidines"/>
    <property type="evidence" value="ECO:0007669"/>
    <property type="project" value="UniProtKB-ARBA"/>
</dbReference>
<dbReference type="SUPFAM" id="SSF52768">
    <property type="entry name" value="Arginase/deacetylase"/>
    <property type="match status" value="1"/>
</dbReference>
<dbReference type="Proteomes" id="UP000319209">
    <property type="component" value="Chromosome"/>
</dbReference>
<evidence type="ECO:0000313" key="2">
    <source>
        <dbReference type="Proteomes" id="UP000319209"/>
    </source>
</evidence>
<dbReference type="EMBL" id="CP041637">
    <property type="protein sequence ID" value="QDO94746.1"/>
    <property type="molecule type" value="Genomic_DNA"/>
</dbReference>
<dbReference type="InterPro" id="IPR006035">
    <property type="entry name" value="Ureohydrolase"/>
</dbReference>